<feature type="region of interest" description="Disordered" evidence="1">
    <location>
        <begin position="297"/>
        <end position="338"/>
    </location>
</feature>
<protein>
    <submittedName>
        <fullName evidence="2">Uncharacterized protein</fullName>
    </submittedName>
</protein>
<proteinExistence type="predicted"/>
<dbReference type="InterPro" id="IPR029044">
    <property type="entry name" value="Nucleotide-diphossugar_trans"/>
</dbReference>
<gene>
    <name evidence="2" type="ORF">CCHL1392_LOCUS476</name>
</gene>
<reference evidence="2" key="1">
    <citation type="submission" date="2021-01" db="EMBL/GenBank/DDBJ databases">
        <authorList>
            <person name="Corre E."/>
            <person name="Pelletier E."/>
            <person name="Niang G."/>
            <person name="Scheremetjew M."/>
            <person name="Finn R."/>
            <person name="Kale V."/>
            <person name="Holt S."/>
            <person name="Cochrane G."/>
            <person name="Meng A."/>
            <person name="Brown T."/>
            <person name="Cohen L."/>
        </authorList>
    </citation>
    <scope>NUCLEOTIDE SEQUENCE</scope>
    <source>
        <strain evidence="2">SAG 11-48b</strain>
    </source>
</reference>
<organism evidence="2">
    <name type="scientific">Chlamydomonas chlamydogama</name>
    <dbReference type="NCBI Taxonomy" id="225041"/>
    <lineage>
        <taxon>Eukaryota</taxon>
        <taxon>Viridiplantae</taxon>
        <taxon>Chlorophyta</taxon>
        <taxon>core chlorophytes</taxon>
        <taxon>Chlorophyceae</taxon>
        <taxon>CS clade</taxon>
        <taxon>Chlamydomonadales</taxon>
        <taxon>Chlamydomonadaceae</taxon>
        <taxon>Chlamydomonas</taxon>
    </lineage>
</organism>
<dbReference type="EMBL" id="HBHD01000901">
    <property type="protein sequence ID" value="CAD9651539.1"/>
    <property type="molecule type" value="Transcribed_RNA"/>
</dbReference>
<dbReference type="SUPFAM" id="SSF53448">
    <property type="entry name" value="Nucleotide-diphospho-sugar transferases"/>
    <property type="match status" value="1"/>
</dbReference>
<dbReference type="AlphaFoldDB" id="A0A7S2VVH3"/>
<sequence length="404" mass="44056">MAQPKLCNQLSLVISTSAVHSNPSTCLLEQVMKSLLVLPELHECKKIIVCDGYKILSKPKSGKDLRKSGYISSDLAQRYEAYKRALQGLVDSGLAAFNNTELLVLPQHTGFGYGIKAALDHHHTPYVLVVQHDRMFLRPAPIAQIIETMEGDPGVKYVGFHTTSTLNHRQRLLGRLGHTFRQAGAEEVLNVAPKQLEGFQLVPLYCWYDSTHIARRQLYLDVIFPNRHCAKGGFIEDRLAQHQMRLLREVGGSSHVEFGTWLFDDGRGQHVAHIDGGAYRTEEQRVQLRTLAESRFASTDPLRTRQRPSSPDLGSSHLPGSPGADGVATEDSLPDGLMLGCPLPTDSLVSIPLSGGASPIGPAPESVMGGDDGYLEGPPCTHERGREGVAVVRSCNGGNDAVCT</sequence>
<accession>A0A7S2VVH3</accession>
<evidence type="ECO:0000313" key="2">
    <source>
        <dbReference type="EMBL" id="CAD9651539.1"/>
    </source>
</evidence>
<evidence type="ECO:0000256" key="1">
    <source>
        <dbReference type="SAM" id="MobiDB-lite"/>
    </source>
</evidence>
<name>A0A7S2VVH3_9CHLO</name>